<proteinExistence type="predicted"/>
<sequence>LEGSPVVVAQNDKFDALWRVHQSNRLLQMQSLRLAKCLVNECIVVVFLTYLSNCIEVPFAFRVFPVGAIEATGTQVLDQILRLMLPRFFCLSSPKTIKHGLPETLQGNLLGLARSDSKSKWTLPGSEKSPIFFKCVLVK</sequence>
<protein>
    <submittedName>
        <fullName evidence="1">Uncharacterized protein</fullName>
    </submittedName>
</protein>
<dbReference type="PANTHER" id="PTHR34131:SF3">
    <property type="entry name" value="(RAP ANNOTATION RELEASE2) GALACTOSE-BINDING LIKE DOMAIN CONTAINING PROTEIN"/>
    <property type="match status" value="1"/>
</dbReference>
<organism evidence="1">
    <name type="scientific">Brassica cretica</name>
    <name type="common">Mustard</name>
    <dbReference type="NCBI Taxonomy" id="69181"/>
    <lineage>
        <taxon>Eukaryota</taxon>
        <taxon>Viridiplantae</taxon>
        <taxon>Streptophyta</taxon>
        <taxon>Embryophyta</taxon>
        <taxon>Tracheophyta</taxon>
        <taxon>Spermatophyta</taxon>
        <taxon>Magnoliopsida</taxon>
        <taxon>eudicotyledons</taxon>
        <taxon>Gunneridae</taxon>
        <taxon>Pentapetalae</taxon>
        <taxon>rosids</taxon>
        <taxon>malvids</taxon>
        <taxon>Brassicales</taxon>
        <taxon>Brassicaceae</taxon>
        <taxon>Brassiceae</taxon>
        <taxon>Brassica</taxon>
    </lineage>
</organism>
<comment type="caution">
    <text evidence="1">The sequence shown here is derived from an EMBL/GenBank/DDBJ whole genome shotgun (WGS) entry which is preliminary data.</text>
</comment>
<accession>A0A8S9LXM8</accession>
<dbReference type="AlphaFoldDB" id="A0A8S9LXM8"/>
<dbReference type="PANTHER" id="PTHR34131">
    <property type="entry name" value="(RAP ANNOTATION RELEASE2) GALACTOSE-BINDING LIKE DOMAIN CONTAINING PROTEIN"/>
    <property type="match status" value="1"/>
</dbReference>
<evidence type="ECO:0000313" key="1">
    <source>
        <dbReference type="EMBL" id="KAF2609833.1"/>
    </source>
</evidence>
<reference evidence="1" key="1">
    <citation type="submission" date="2019-12" db="EMBL/GenBank/DDBJ databases">
        <title>Genome sequencing and annotation of Brassica cretica.</title>
        <authorList>
            <person name="Studholme D.J."/>
            <person name="Sarris P.F."/>
        </authorList>
    </citation>
    <scope>NUCLEOTIDE SEQUENCE</scope>
    <source>
        <strain evidence="1">PFS-102/07</strain>
        <tissue evidence="1">Leaf</tissue>
    </source>
</reference>
<feature type="non-terminal residue" evidence="1">
    <location>
        <position position="1"/>
    </location>
</feature>
<gene>
    <name evidence="1" type="ORF">F2Q70_00007087</name>
</gene>
<name>A0A8S9LXM8_BRACR</name>
<dbReference type="EMBL" id="QGKY02000089">
    <property type="protein sequence ID" value="KAF2609833.1"/>
    <property type="molecule type" value="Genomic_DNA"/>
</dbReference>